<dbReference type="PROSITE" id="PS50071">
    <property type="entry name" value="HOMEOBOX_2"/>
    <property type="match status" value="1"/>
</dbReference>
<dbReference type="FunFam" id="1.10.260.40:FF:000027">
    <property type="entry name" value="Homeobox protein cut-like"/>
    <property type="match status" value="1"/>
</dbReference>
<feature type="compositionally biased region" description="Low complexity" evidence="14">
    <location>
        <begin position="141"/>
        <end position="156"/>
    </location>
</feature>
<comment type="subcellular location">
    <subcellularLocation>
        <location evidence="1 11 12">Nucleus</location>
    </subcellularLocation>
</comment>
<feature type="DNA-binding region" description="Homeobox" evidence="11">
    <location>
        <begin position="1346"/>
        <end position="1405"/>
    </location>
</feature>
<evidence type="ECO:0000256" key="11">
    <source>
        <dbReference type="PROSITE-ProRule" id="PRU00108"/>
    </source>
</evidence>
<feature type="compositionally biased region" description="Low complexity" evidence="14">
    <location>
        <begin position="1669"/>
        <end position="1686"/>
    </location>
</feature>
<dbReference type="SMART" id="SM01109">
    <property type="entry name" value="CUT"/>
    <property type="match status" value="3"/>
</dbReference>
<evidence type="ECO:0000256" key="12">
    <source>
        <dbReference type="RuleBase" id="RU000682"/>
    </source>
</evidence>
<feature type="region of interest" description="Disordered" evidence="14">
    <location>
        <begin position="670"/>
        <end position="699"/>
    </location>
</feature>
<evidence type="ECO:0000313" key="18">
    <source>
        <dbReference type="RefSeq" id="XP_027196179.1"/>
    </source>
</evidence>
<evidence type="ECO:0000259" key="16">
    <source>
        <dbReference type="PROSITE" id="PS51042"/>
    </source>
</evidence>
<gene>
    <name evidence="18" type="primary">LOC113790685</name>
</gene>
<dbReference type="Pfam" id="PF00046">
    <property type="entry name" value="Homeodomain"/>
    <property type="match status" value="1"/>
</dbReference>
<dbReference type="FunFam" id="1.10.260.40:FF:000004">
    <property type="entry name" value="Cut-like homeobox 1a"/>
    <property type="match status" value="1"/>
</dbReference>
<proteinExistence type="inferred from homology"/>
<dbReference type="SUPFAM" id="SSF46689">
    <property type="entry name" value="Homeodomain-like"/>
    <property type="match status" value="1"/>
</dbReference>
<feature type="region of interest" description="Disordered" evidence="14">
    <location>
        <begin position="1453"/>
        <end position="1771"/>
    </location>
</feature>
<feature type="compositionally biased region" description="Low complexity" evidence="14">
    <location>
        <begin position="1507"/>
        <end position="1521"/>
    </location>
</feature>
<dbReference type="KEGG" id="dpte:113790685"/>
<evidence type="ECO:0000259" key="15">
    <source>
        <dbReference type="PROSITE" id="PS50071"/>
    </source>
</evidence>
<keyword evidence="9 13" id="KW-0804">Transcription</keyword>
<keyword evidence="17" id="KW-1185">Reference proteome</keyword>
<feature type="compositionally biased region" description="Basic and acidic residues" evidence="14">
    <location>
        <begin position="852"/>
        <end position="863"/>
    </location>
</feature>
<dbReference type="FunFam" id="1.10.260.40:FF:000010">
    <property type="entry name" value="Cut-like homeobox 1a"/>
    <property type="match status" value="1"/>
</dbReference>
<feature type="compositionally biased region" description="Polar residues" evidence="14">
    <location>
        <begin position="314"/>
        <end position="325"/>
    </location>
</feature>
<evidence type="ECO:0000256" key="10">
    <source>
        <dbReference type="ARBA" id="ARBA00023242"/>
    </source>
</evidence>
<name>A0A6P6XW99_DERPT</name>
<dbReference type="SUPFAM" id="SSF47413">
    <property type="entry name" value="lambda repressor-like DNA-binding domains"/>
    <property type="match status" value="3"/>
</dbReference>
<feature type="compositionally biased region" description="Low complexity" evidence="14">
    <location>
        <begin position="366"/>
        <end position="412"/>
    </location>
</feature>
<dbReference type="RefSeq" id="XP_027196179.1">
    <property type="nucleotide sequence ID" value="XM_027340378.1"/>
</dbReference>
<dbReference type="PANTHER" id="PTHR14043:SF2">
    <property type="entry name" value="HOMEOBOX PROTEIN CUT"/>
    <property type="match status" value="1"/>
</dbReference>
<feature type="compositionally biased region" description="Acidic residues" evidence="14">
    <location>
        <begin position="251"/>
        <end position="269"/>
    </location>
</feature>
<feature type="domain" description="CUT" evidence="16">
    <location>
        <begin position="1193"/>
        <end position="1280"/>
    </location>
</feature>
<feature type="compositionally biased region" description="Basic residues" evidence="14">
    <location>
        <begin position="299"/>
        <end position="311"/>
    </location>
</feature>
<keyword evidence="5 13" id="KW-0805">Transcription regulation</keyword>
<sequence>MILDSYNNNNHNNKNSTIKTKLLSTTTTTIDATTTVDSTNLRNHRLVKKDLKNLINTNKFQSLSSNIFNSKLITTNNKSIINEDDVDVDENMMDKTTTSSSSSSSATSSDGEEMVSGDNTVSNTLKNSPDSHDVQTPPTPQQQSQQQQQQKQTKPPIESGKMSSDHHQNNHHHHHKNDSNLADLIKRLKCQITQLQDLVTQKDKKIIDLNEKLDQQSDYDDIKRELSMVRNELSHFGPMVTLDPITSITTADDDDDDIDNNDNQNDIDDNDRPLSPTTIITTDSDIKNLNNSNNNHNQRNSHHQHHHHHNQHQTSPPTTTSSMFNPFNFPPLQSLGNVESFGSLLGEEIANSYAKVMAAAAIASSNSSSSNNNHHSNNNNNNKTNHSSSSHCSNHSNNNNNNNNNNGNNNNNPVDSPSQLLNGDIGSSGGGGNETLELDKSNVESASTTPTASAMICSMDGAEPLTHSPLGATTVTELGLIPNNYSHNIFYDKLQHQLRCNVEKYMNETLNTLQISRYVRELLSVHNIGQRLFAKYVLGLSQGTVSELLSKPKPWDKLTEKGRDSYRKMHAWSTDDRCINLLKMMVPRKEYGSYLGKDSNSYNKQDETSGAEERIAQILSEAQRSMKGVTPLNRQELLAQSFINGDSIAASMAATAKSMADLKDLKNTVNDTISDNGSDRDENKSETQSLCDRKSPSSLMNPTAMATISNFYKNINDPILNERSINNHTPVRHTPSKLIDNTEEASELIRLYQAMIGQQIEEGLRNPQNYDDIRNVIALHQELSRLNPFIVQQSNPEMIARLFSSGILNGANYLNGLPLALDPTLQSSGNQFSDNPIRKLSPIDSPQQQRESSAHQESPRIKIDNLLGQMKTDSASPSHNGNSSSTGHPCPLNSASTNAVFNNANDSPDDLAASPLQRIQSITNSLLSQSSLPSLPSQPPRPAKAVLPPITQQQFDQYNNLNTEDIVKRVKEQLSQYSISQRLFGESVLGLSQGSVSDLLARPKPWHMLTQKGREPFIRMKMFLEDDNAIHKLVASQYKIAPEKLMRTGNFVSGPGIPPTAIPGMNQTAVIAPPTPQLPDSPQSLPQLNVLPTSTVSTTKNSSNSIKGSNAPDLPIKYEQSLSPSSVDNSIRSNTSSPDLASSITTVPSPTPVTSSPSLSMRSRLSAAYNMSNNLLRPVMNQPPNNYMQPSVYELAALTSDLDTQNITTRIKETLMAHNIGQKIFGEVVLGLSQGSVSELLSKPKPWHMLSIKGREPFIRMQLWLNDTNNIDKLQTLKNERREANKRRRTHLDESLPNFKPFDNQLLNQFPNFGQLNSLSKNMMASPGATGTGFGLSPLTTGQPVVKKARILFTEEQKEALRVAFSMDPYPSSATAEFLAKELNLSIRTITNWFHNHRMRLKQINSSASSSNDQDSSNPATAAGYNIGRDNVLFDQNKFRQLLSHRLSDIKQRSNNLSNNSNHGNNINDNSNQFGSSAIFPSSQNSPPSNHRMKYSPSMFQTQSIYSNNTNSCSSPGSSSSFHEEEDLGTLDLSMSSHHGHVNPNQFRSHQSPDKLDSTGRSSMHDDSDDGCRDTGDDDDNDDVPLAGNTDAISTANNQQQSKQQRSTSKHHHRSGSSRRKPQNVMSSSSRRKAAQPQQWVAPVNPSTLIADDDYIDDEFVDDDDFTTGDKQLSSNNNNNNQDLNNGATYDNQDDDDGYMVDKPNDDQQIDDDDDDEDLQKTDNEEYEDDEDDDSPSFKKHKSSHSSNQLSSQSSSTAISKSNIIQQECVQ</sequence>
<feature type="compositionally biased region" description="Polar residues" evidence="14">
    <location>
        <begin position="1473"/>
        <end position="1489"/>
    </location>
</feature>
<dbReference type="OrthoDB" id="10257567at2759"/>
<dbReference type="SMART" id="SM00389">
    <property type="entry name" value="HOX"/>
    <property type="match status" value="1"/>
</dbReference>
<feature type="region of interest" description="Disordered" evidence="14">
    <location>
        <begin position="93"/>
        <end position="178"/>
    </location>
</feature>
<dbReference type="InterPro" id="IPR009057">
    <property type="entry name" value="Homeodomain-like_sf"/>
</dbReference>
<evidence type="ECO:0000256" key="7">
    <source>
        <dbReference type="ARBA" id="ARBA00023125"/>
    </source>
</evidence>
<feature type="domain" description="Homeobox" evidence="15">
    <location>
        <begin position="1344"/>
        <end position="1404"/>
    </location>
</feature>
<feature type="region of interest" description="Disordered" evidence="14">
    <location>
        <begin position="827"/>
        <end position="912"/>
    </location>
</feature>
<feature type="compositionally biased region" description="Acidic residues" evidence="14">
    <location>
        <begin position="1725"/>
        <end position="1735"/>
    </location>
</feature>
<feature type="compositionally biased region" description="Polar residues" evidence="14">
    <location>
        <begin position="1120"/>
        <end position="1140"/>
    </location>
</feature>
<reference evidence="18" key="1">
    <citation type="submission" date="2025-08" db="UniProtKB">
        <authorList>
            <consortium name="RefSeq"/>
        </authorList>
    </citation>
    <scope>IDENTIFICATION</scope>
    <source>
        <strain evidence="18">Airmid</strain>
    </source>
</reference>
<feature type="compositionally biased region" description="Polar residues" evidence="14">
    <location>
        <begin position="1533"/>
        <end position="1550"/>
    </location>
</feature>
<feature type="domain" description="CUT" evidence="16">
    <location>
        <begin position="501"/>
        <end position="588"/>
    </location>
</feature>
<dbReference type="OMA" id="QPQQWVA"/>
<feature type="compositionally biased region" description="Low complexity" evidence="14">
    <location>
        <begin position="1745"/>
        <end position="1762"/>
    </location>
</feature>
<dbReference type="PANTHER" id="PTHR14043">
    <property type="entry name" value="CCAAT DISPLACEMENT PROTEIN-RELATED"/>
    <property type="match status" value="1"/>
</dbReference>
<keyword evidence="10 11" id="KW-0539">Nucleus</keyword>
<dbReference type="Gene3D" id="1.10.260.40">
    <property type="entry name" value="lambda repressor-like DNA-binding domains"/>
    <property type="match status" value="3"/>
</dbReference>
<keyword evidence="7 11" id="KW-0238">DNA-binding</keyword>
<feature type="compositionally biased region" description="Low complexity" evidence="14">
    <location>
        <begin position="277"/>
        <end position="298"/>
    </location>
</feature>
<feature type="compositionally biased region" description="Low complexity" evidence="14">
    <location>
        <begin position="94"/>
        <end position="109"/>
    </location>
</feature>
<evidence type="ECO:0000256" key="5">
    <source>
        <dbReference type="ARBA" id="ARBA00023015"/>
    </source>
</evidence>
<keyword evidence="3" id="KW-0597">Phosphoprotein</keyword>
<dbReference type="Gene3D" id="1.10.10.60">
    <property type="entry name" value="Homeodomain-like"/>
    <property type="match status" value="1"/>
</dbReference>
<feature type="compositionally biased region" description="Low complexity" evidence="14">
    <location>
        <begin position="874"/>
        <end position="889"/>
    </location>
</feature>
<accession>A0A6P6XW99</accession>
<feature type="compositionally biased region" description="Basic residues" evidence="14">
    <location>
        <begin position="1608"/>
        <end position="1622"/>
    </location>
</feature>
<dbReference type="FunFam" id="1.10.10.60:FF:000298">
    <property type="entry name" value="Homeobox protein cut-like"/>
    <property type="match status" value="1"/>
</dbReference>
<dbReference type="Proteomes" id="UP000515146">
    <property type="component" value="Unplaced"/>
</dbReference>
<evidence type="ECO:0000256" key="3">
    <source>
        <dbReference type="ARBA" id="ARBA00022553"/>
    </source>
</evidence>
<evidence type="ECO:0000256" key="8">
    <source>
        <dbReference type="ARBA" id="ARBA00023155"/>
    </source>
</evidence>
<feature type="compositionally biased region" description="Acidic residues" evidence="14">
    <location>
        <begin position="1708"/>
        <end position="1718"/>
    </location>
</feature>
<evidence type="ECO:0000256" key="2">
    <source>
        <dbReference type="ARBA" id="ARBA00008190"/>
    </source>
</evidence>
<evidence type="ECO:0000256" key="9">
    <source>
        <dbReference type="ARBA" id="ARBA00023163"/>
    </source>
</evidence>
<dbReference type="InterPro" id="IPR003350">
    <property type="entry name" value="CUT_dom"/>
</dbReference>
<keyword evidence="8 11" id="KW-0371">Homeobox</keyword>
<evidence type="ECO:0000256" key="14">
    <source>
        <dbReference type="SAM" id="MobiDB-lite"/>
    </source>
</evidence>
<dbReference type="Pfam" id="PF02376">
    <property type="entry name" value="CUT"/>
    <property type="match status" value="3"/>
</dbReference>
<feature type="compositionally biased region" description="Basic and acidic residues" evidence="14">
    <location>
        <begin position="677"/>
        <end position="695"/>
    </location>
</feature>
<evidence type="ECO:0000256" key="6">
    <source>
        <dbReference type="ARBA" id="ARBA00023054"/>
    </source>
</evidence>
<dbReference type="GO" id="GO:0000981">
    <property type="term" value="F:DNA-binding transcription factor activity, RNA polymerase II-specific"/>
    <property type="evidence" value="ECO:0007669"/>
    <property type="project" value="InterPro"/>
</dbReference>
<dbReference type="GO" id="GO:0000977">
    <property type="term" value="F:RNA polymerase II transcription regulatory region sequence-specific DNA binding"/>
    <property type="evidence" value="ECO:0007669"/>
    <property type="project" value="TreeGrafter"/>
</dbReference>
<comment type="similarity">
    <text evidence="2 13">Belongs to the CUT homeobox family.</text>
</comment>
<feature type="compositionally biased region" description="Low complexity" evidence="14">
    <location>
        <begin position="1080"/>
        <end position="1110"/>
    </location>
</feature>
<keyword evidence="6" id="KW-0175">Coiled coil</keyword>
<feature type="region of interest" description="Disordered" evidence="14">
    <location>
        <begin position="366"/>
        <end position="449"/>
    </location>
</feature>
<dbReference type="GO" id="GO:0030154">
    <property type="term" value="P:cell differentiation"/>
    <property type="evidence" value="ECO:0007669"/>
    <property type="project" value="UniProtKB-ARBA"/>
</dbReference>
<feature type="region of interest" description="Disordered" evidence="14">
    <location>
        <begin position="246"/>
        <end position="326"/>
    </location>
</feature>
<evidence type="ECO:0000313" key="17">
    <source>
        <dbReference type="Proteomes" id="UP000515146"/>
    </source>
</evidence>
<feature type="region of interest" description="Disordered" evidence="14">
    <location>
        <begin position="1063"/>
        <end position="1160"/>
    </location>
</feature>
<feature type="compositionally biased region" description="Basic and acidic residues" evidence="14">
    <location>
        <begin position="1551"/>
        <end position="1575"/>
    </location>
</feature>
<evidence type="ECO:0000256" key="1">
    <source>
        <dbReference type="ARBA" id="ARBA00004123"/>
    </source>
</evidence>
<feature type="compositionally biased region" description="Polar residues" evidence="14">
    <location>
        <begin position="893"/>
        <end position="906"/>
    </location>
</feature>
<keyword evidence="4" id="KW-0677">Repeat</keyword>
<dbReference type="InterPro" id="IPR017970">
    <property type="entry name" value="Homeobox_CS"/>
</dbReference>
<feature type="compositionally biased region" description="Acidic residues" evidence="14">
    <location>
        <begin position="1651"/>
        <end position="1667"/>
    </location>
</feature>
<dbReference type="InParanoid" id="A0A6P6XW99"/>
<dbReference type="CDD" id="cd00086">
    <property type="entry name" value="homeodomain"/>
    <property type="match status" value="1"/>
</dbReference>
<dbReference type="GO" id="GO:0005634">
    <property type="term" value="C:nucleus"/>
    <property type="evidence" value="ECO:0007669"/>
    <property type="project" value="UniProtKB-SubCell"/>
</dbReference>
<feature type="domain" description="CUT" evidence="16">
    <location>
        <begin position="952"/>
        <end position="1039"/>
    </location>
</feature>
<evidence type="ECO:0000256" key="4">
    <source>
        <dbReference type="ARBA" id="ARBA00022737"/>
    </source>
</evidence>
<protein>
    <recommendedName>
        <fullName evidence="13">Homeobox protein cut-like</fullName>
    </recommendedName>
</protein>
<feature type="compositionally biased region" description="Low complexity" evidence="14">
    <location>
        <begin position="1454"/>
        <end position="1472"/>
    </location>
</feature>
<dbReference type="PROSITE" id="PS00027">
    <property type="entry name" value="HOMEOBOX_1"/>
    <property type="match status" value="1"/>
</dbReference>
<organism evidence="17 18">
    <name type="scientific">Dermatophagoides pteronyssinus</name>
    <name type="common">European house dust mite</name>
    <dbReference type="NCBI Taxonomy" id="6956"/>
    <lineage>
        <taxon>Eukaryota</taxon>
        <taxon>Metazoa</taxon>
        <taxon>Ecdysozoa</taxon>
        <taxon>Arthropoda</taxon>
        <taxon>Chelicerata</taxon>
        <taxon>Arachnida</taxon>
        <taxon>Acari</taxon>
        <taxon>Acariformes</taxon>
        <taxon>Sarcoptiformes</taxon>
        <taxon>Astigmata</taxon>
        <taxon>Psoroptidia</taxon>
        <taxon>Analgoidea</taxon>
        <taxon>Pyroglyphidae</taxon>
        <taxon>Dermatophagoidinae</taxon>
        <taxon>Dermatophagoides</taxon>
    </lineage>
</organism>
<dbReference type="InterPro" id="IPR001356">
    <property type="entry name" value="HD"/>
</dbReference>
<feature type="compositionally biased region" description="Low complexity" evidence="14">
    <location>
        <begin position="1142"/>
        <end position="1160"/>
    </location>
</feature>
<feature type="compositionally biased region" description="Polar residues" evidence="14">
    <location>
        <begin position="117"/>
        <end position="128"/>
    </location>
</feature>
<dbReference type="PROSITE" id="PS51042">
    <property type="entry name" value="CUT"/>
    <property type="match status" value="3"/>
</dbReference>
<dbReference type="InterPro" id="IPR010982">
    <property type="entry name" value="Lambda_DNA-bd_dom_sf"/>
</dbReference>
<evidence type="ECO:0000256" key="13">
    <source>
        <dbReference type="RuleBase" id="RU361129"/>
    </source>
</evidence>